<organism evidence="4 5">
    <name type="scientific">Luedemannella flava</name>
    <dbReference type="NCBI Taxonomy" id="349316"/>
    <lineage>
        <taxon>Bacteria</taxon>
        <taxon>Bacillati</taxon>
        <taxon>Actinomycetota</taxon>
        <taxon>Actinomycetes</taxon>
        <taxon>Micromonosporales</taxon>
        <taxon>Micromonosporaceae</taxon>
        <taxon>Luedemannella</taxon>
    </lineage>
</organism>
<comment type="caution">
    <text evidence="4">The sequence shown here is derived from an EMBL/GenBank/DDBJ whole genome shotgun (WGS) entry which is preliminary data.</text>
</comment>
<accession>A0ABN2M206</accession>
<name>A0ABN2M206_9ACTN</name>
<dbReference type="EMBL" id="BAAALT010000084">
    <property type="protein sequence ID" value="GAA1806694.1"/>
    <property type="molecule type" value="Genomic_DNA"/>
</dbReference>
<feature type="compositionally biased region" description="Low complexity" evidence="2">
    <location>
        <begin position="46"/>
        <end position="58"/>
    </location>
</feature>
<evidence type="ECO:0000259" key="3">
    <source>
        <dbReference type="Pfam" id="PF03816"/>
    </source>
</evidence>
<feature type="domain" description="Cell envelope-related transcriptional attenuator" evidence="3">
    <location>
        <begin position="91"/>
        <end position="267"/>
    </location>
</feature>
<dbReference type="InterPro" id="IPR004474">
    <property type="entry name" value="LytR_CpsA_psr"/>
</dbReference>
<dbReference type="InterPro" id="IPR050922">
    <property type="entry name" value="LytR/CpsA/Psr_CW_biosynth"/>
</dbReference>
<dbReference type="Proteomes" id="UP001500218">
    <property type="component" value="Unassembled WGS sequence"/>
</dbReference>
<evidence type="ECO:0000256" key="2">
    <source>
        <dbReference type="SAM" id="MobiDB-lite"/>
    </source>
</evidence>
<feature type="region of interest" description="Disordered" evidence="2">
    <location>
        <begin position="46"/>
        <end position="67"/>
    </location>
</feature>
<dbReference type="NCBIfam" id="TIGR00350">
    <property type="entry name" value="lytR_cpsA_psr"/>
    <property type="match status" value="1"/>
</dbReference>
<gene>
    <name evidence="4" type="ORF">GCM10009682_30780</name>
</gene>
<evidence type="ECO:0000313" key="4">
    <source>
        <dbReference type="EMBL" id="GAA1806694.1"/>
    </source>
</evidence>
<protein>
    <recommendedName>
        <fullName evidence="3">Cell envelope-related transcriptional attenuator domain-containing protein</fullName>
    </recommendedName>
</protein>
<dbReference type="PANTHER" id="PTHR33392">
    <property type="entry name" value="POLYISOPRENYL-TEICHOIC ACID--PEPTIDOGLYCAN TEICHOIC ACID TRANSFERASE TAGU"/>
    <property type="match status" value="1"/>
</dbReference>
<dbReference type="RefSeq" id="WP_344131517.1">
    <property type="nucleotide sequence ID" value="NZ_BAAALT010000084.1"/>
</dbReference>
<reference evidence="4 5" key="1">
    <citation type="journal article" date="2019" name="Int. J. Syst. Evol. Microbiol.">
        <title>The Global Catalogue of Microorganisms (GCM) 10K type strain sequencing project: providing services to taxonomists for standard genome sequencing and annotation.</title>
        <authorList>
            <consortium name="The Broad Institute Genomics Platform"/>
            <consortium name="The Broad Institute Genome Sequencing Center for Infectious Disease"/>
            <person name="Wu L."/>
            <person name="Ma J."/>
        </authorList>
    </citation>
    <scope>NUCLEOTIDE SEQUENCE [LARGE SCALE GENOMIC DNA]</scope>
    <source>
        <strain evidence="4 5">JCM 13250</strain>
    </source>
</reference>
<dbReference type="Pfam" id="PF03816">
    <property type="entry name" value="LytR_cpsA_psr"/>
    <property type="match status" value="1"/>
</dbReference>
<evidence type="ECO:0000313" key="5">
    <source>
        <dbReference type="Proteomes" id="UP001500218"/>
    </source>
</evidence>
<comment type="similarity">
    <text evidence="1">Belongs to the LytR/CpsA/Psr (LCP) family.</text>
</comment>
<dbReference type="PANTHER" id="PTHR33392:SF6">
    <property type="entry name" value="POLYISOPRENYL-TEICHOIC ACID--PEPTIDOGLYCAN TEICHOIC ACID TRANSFERASE TAGU"/>
    <property type="match status" value="1"/>
</dbReference>
<evidence type="ECO:0000256" key="1">
    <source>
        <dbReference type="ARBA" id="ARBA00006068"/>
    </source>
</evidence>
<dbReference type="Gene3D" id="3.40.630.190">
    <property type="entry name" value="LCP protein"/>
    <property type="match status" value="1"/>
</dbReference>
<sequence>MSRRVRVILFAAAALVLVVASVSFVGWKLVDNADKAVPQTDLFGSASASATPPAGVPASPAPEPGADIKGPLNILLVGIDSRENIKTWQPHADTVMIMHVAKDLKSAYLTSLPRDLVVRVPAFKKANFPGETTKLTHAMSYGARVPGTSIPKVEQGFELLARTVSDYTGIKRFDAGGILTFNGIKDLVDALGGIDLYVDQKVTSIHRNTKGGALSRVGGTPQTYKVGKQVINGWQALDYSRQRYIAGSDYARQRHNRQLVKAIMAKLFSRDLVTNPANLDKVVNALGKTLTFDGRGHRLVDFAFALKNLQPENVTLVGLPGNGVYSGGSYRGEALGPIRKAYFAALKSDTLDEFVAANPKLVNKK</sequence>
<proteinExistence type="inferred from homology"/>
<keyword evidence="5" id="KW-1185">Reference proteome</keyword>